<dbReference type="EMBL" id="JACXVP010000005">
    <property type="protein sequence ID" value="KAG5604310.1"/>
    <property type="molecule type" value="Genomic_DNA"/>
</dbReference>
<comment type="caution">
    <text evidence="1">The sequence shown here is derived from an EMBL/GenBank/DDBJ whole genome shotgun (WGS) entry which is preliminary data.</text>
</comment>
<reference evidence="1 2" key="1">
    <citation type="submission" date="2020-09" db="EMBL/GenBank/DDBJ databases">
        <title>De no assembly of potato wild relative species, Solanum commersonii.</title>
        <authorList>
            <person name="Cho K."/>
        </authorList>
    </citation>
    <scope>NUCLEOTIDE SEQUENCE [LARGE SCALE GENOMIC DNA]</scope>
    <source>
        <strain evidence="1">LZ3.2</strain>
        <tissue evidence="1">Leaf</tissue>
    </source>
</reference>
<gene>
    <name evidence="1" type="ORF">H5410_025802</name>
</gene>
<proteinExistence type="predicted"/>
<sequence length="90" mass="9682">MAASSRASKGQQTLLPGQKHKCFLLPVPVLLGMGNGRVMKLIGWVGKFGMGCVGLKKGTRVGRNGLPKEMNEDWANGLQFGQLNFIISPN</sequence>
<organism evidence="1 2">
    <name type="scientific">Solanum commersonii</name>
    <name type="common">Commerson's wild potato</name>
    <name type="synonym">Commerson's nightshade</name>
    <dbReference type="NCBI Taxonomy" id="4109"/>
    <lineage>
        <taxon>Eukaryota</taxon>
        <taxon>Viridiplantae</taxon>
        <taxon>Streptophyta</taxon>
        <taxon>Embryophyta</taxon>
        <taxon>Tracheophyta</taxon>
        <taxon>Spermatophyta</taxon>
        <taxon>Magnoliopsida</taxon>
        <taxon>eudicotyledons</taxon>
        <taxon>Gunneridae</taxon>
        <taxon>Pentapetalae</taxon>
        <taxon>asterids</taxon>
        <taxon>lamiids</taxon>
        <taxon>Solanales</taxon>
        <taxon>Solanaceae</taxon>
        <taxon>Solanoideae</taxon>
        <taxon>Solaneae</taxon>
        <taxon>Solanum</taxon>
    </lineage>
</organism>
<dbReference type="AlphaFoldDB" id="A0A9J5YZK8"/>
<evidence type="ECO:0000313" key="1">
    <source>
        <dbReference type="EMBL" id="KAG5604310.1"/>
    </source>
</evidence>
<name>A0A9J5YZK8_SOLCO</name>
<dbReference type="Proteomes" id="UP000824120">
    <property type="component" value="Chromosome 5"/>
</dbReference>
<evidence type="ECO:0000313" key="2">
    <source>
        <dbReference type="Proteomes" id="UP000824120"/>
    </source>
</evidence>
<accession>A0A9J5YZK8</accession>
<keyword evidence="2" id="KW-1185">Reference proteome</keyword>
<protein>
    <submittedName>
        <fullName evidence="1">Uncharacterized protein</fullName>
    </submittedName>
</protein>